<reference evidence="4" key="1">
    <citation type="submission" date="2022-05" db="EMBL/GenBank/DDBJ databases">
        <title>Comparative Genomics of Spacecraft Associated Microbes.</title>
        <authorList>
            <person name="Tran M.T."/>
            <person name="Wright A."/>
            <person name="Seuylemezian A."/>
            <person name="Eisen J."/>
            <person name="Coil D."/>
        </authorList>
    </citation>
    <scope>NUCLEOTIDE SEQUENCE</scope>
    <source>
        <strain evidence="4">214.1.1</strain>
    </source>
</reference>
<dbReference type="GO" id="GO:0016879">
    <property type="term" value="F:ligase activity, forming carbon-nitrogen bonds"/>
    <property type="evidence" value="ECO:0007669"/>
    <property type="project" value="UniProtKB-UniRule"/>
</dbReference>
<dbReference type="GO" id="GO:0000049">
    <property type="term" value="F:tRNA binding"/>
    <property type="evidence" value="ECO:0007669"/>
    <property type="project" value="UniProtKB-KW"/>
</dbReference>
<evidence type="ECO:0000256" key="2">
    <source>
        <dbReference type="ARBA" id="ARBA00022694"/>
    </source>
</evidence>
<comment type="similarity">
    <text evidence="3">Belongs to the TmcAL family.</text>
</comment>
<protein>
    <recommendedName>
        <fullName evidence="3">tRNA(Met) cytidine acetate ligase</fullName>
        <ecNumber evidence="3">6.3.4.-</ecNumber>
    </recommendedName>
</protein>
<dbReference type="InterPro" id="IPR014729">
    <property type="entry name" value="Rossmann-like_a/b/a_fold"/>
</dbReference>
<name>A0A9X2DM84_9BACI</name>
<dbReference type="InterPro" id="IPR008513">
    <property type="entry name" value="tRNA(Met)_cyd_acetate_ligase"/>
</dbReference>
<dbReference type="PANTHER" id="PTHR37825">
    <property type="entry name" value="TRNA(MET) CYTIDINE ACETATE LIGASE"/>
    <property type="match status" value="1"/>
</dbReference>
<keyword evidence="1 3" id="KW-0436">Ligase</keyword>
<dbReference type="SUPFAM" id="SSF52374">
    <property type="entry name" value="Nucleotidylyl transferase"/>
    <property type="match status" value="1"/>
</dbReference>
<dbReference type="EMBL" id="JAMBOL010000002">
    <property type="protein sequence ID" value="MCM3713086.1"/>
    <property type="molecule type" value="Genomic_DNA"/>
</dbReference>
<keyword evidence="3" id="KW-0820">tRNA-binding</keyword>
<feature type="binding site" evidence="3">
    <location>
        <position position="187"/>
    </location>
    <ligand>
        <name>ATP</name>
        <dbReference type="ChEBI" id="CHEBI:30616"/>
    </ligand>
</feature>
<dbReference type="HAMAP" id="MF_01539">
    <property type="entry name" value="TmcAL"/>
    <property type="match status" value="1"/>
</dbReference>
<evidence type="ECO:0000313" key="4">
    <source>
        <dbReference type="EMBL" id="MCM3713086.1"/>
    </source>
</evidence>
<comment type="catalytic activity">
    <reaction evidence="3">
        <text>cytidine(34) in elongator tRNA(Met) + acetate + ATP = N(4)-acetylcytidine(34) in elongator tRNA(Met) + AMP + diphosphate</text>
        <dbReference type="Rhea" id="RHEA:58144"/>
        <dbReference type="Rhea" id="RHEA-COMP:10693"/>
        <dbReference type="Rhea" id="RHEA-COMP:10694"/>
        <dbReference type="ChEBI" id="CHEBI:30089"/>
        <dbReference type="ChEBI" id="CHEBI:30616"/>
        <dbReference type="ChEBI" id="CHEBI:33019"/>
        <dbReference type="ChEBI" id="CHEBI:74900"/>
        <dbReference type="ChEBI" id="CHEBI:82748"/>
        <dbReference type="ChEBI" id="CHEBI:456215"/>
    </reaction>
</comment>
<dbReference type="RefSeq" id="WP_251221920.1">
    <property type="nucleotide sequence ID" value="NZ_JAMBOL010000002.1"/>
</dbReference>
<feature type="binding site" evidence="3">
    <location>
        <position position="101"/>
    </location>
    <ligand>
        <name>ATP</name>
        <dbReference type="ChEBI" id="CHEBI:30616"/>
    </ligand>
</feature>
<sequence>MKAVGIVVEYNPFHNGHLYHVTEAKKQTGADLVIAVMSGSFLQRGEPALCSKWHRTEMALANGVDLVVELPYLYSTQKAELFAKGAVTILAEMGVDFLNFGSEAGEIERFTSLVETMEQHEEAFNRLVKDRMKEGVSYPRATAEAFTQLQLDPDTLSLQEPNNILGYHYVKAIREGNYSIQASTTPRQQAHYHEQTLPQTAIASATSIRQALRKDKESGLSQTKHVMPEATFRLLINYQQTYTLLHTWEHYFPLLHYKVMASPLESLRACYECEEGLEYRVKEMMMTAVSFEDWMTKMKTKRYTWTRLQRLATHLLTNTTKEEMKAGLATPLPYIRLLGMTAAGQRYLNDTKKQRQLPLVTRFPKGEAIIAKLEERATAIYLSALPNRLKAEQIQQEFKRSPVRPH</sequence>
<dbReference type="AlphaFoldDB" id="A0A9X2DM84"/>
<evidence type="ECO:0000256" key="1">
    <source>
        <dbReference type="ARBA" id="ARBA00022598"/>
    </source>
</evidence>
<feature type="binding site" evidence="3">
    <location>
        <begin position="7"/>
        <end position="20"/>
    </location>
    <ligand>
        <name>ATP</name>
        <dbReference type="ChEBI" id="CHEBI:30616"/>
    </ligand>
</feature>
<comment type="function">
    <text evidence="3">Catalyzes the formation of N(4)-acetylcytidine (ac(4)C) at the wobble position of elongator tRNA(Met), using acetate and ATP as substrates. First activates an acetate ion to form acetyladenylate (Ac-AMP) and then transfers the acetyl group to tRNA to form ac(4)C34.</text>
</comment>
<dbReference type="GO" id="GO:0005737">
    <property type="term" value="C:cytoplasm"/>
    <property type="evidence" value="ECO:0007669"/>
    <property type="project" value="UniProtKB-SubCell"/>
</dbReference>
<keyword evidence="3" id="KW-0963">Cytoplasm</keyword>
<dbReference type="Proteomes" id="UP001139179">
    <property type="component" value="Unassembled WGS sequence"/>
</dbReference>
<keyword evidence="2 3" id="KW-0819">tRNA processing</keyword>
<keyword evidence="3" id="KW-0067">ATP-binding</keyword>
<evidence type="ECO:0000256" key="3">
    <source>
        <dbReference type="HAMAP-Rule" id="MF_01539"/>
    </source>
</evidence>
<dbReference type="GO" id="GO:0006400">
    <property type="term" value="P:tRNA modification"/>
    <property type="evidence" value="ECO:0007669"/>
    <property type="project" value="UniProtKB-UniRule"/>
</dbReference>
<accession>A0A9X2DM84</accession>
<gene>
    <name evidence="3" type="primary">tmcAL</name>
    <name evidence="4" type="ORF">M3202_03250</name>
</gene>
<organism evidence="4 5">
    <name type="scientific">Halalkalibacter oceani</name>
    <dbReference type="NCBI Taxonomy" id="1653776"/>
    <lineage>
        <taxon>Bacteria</taxon>
        <taxon>Bacillati</taxon>
        <taxon>Bacillota</taxon>
        <taxon>Bacilli</taxon>
        <taxon>Bacillales</taxon>
        <taxon>Bacillaceae</taxon>
        <taxon>Halalkalibacter</taxon>
    </lineage>
</organism>
<keyword evidence="5" id="KW-1185">Reference proteome</keyword>
<dbReference type="NCBIfam" id="NF010191">
    <property type="entry name" value="PRK13670.1"/>
    <property type="match status" value="1"/>
</dbReference>
<keyword evidence="3" id="KW-0547">Nucleotide-binding</keyword>
<evidence type="ECO:0000313" key="5">
    <source>
        <dbReference type="Proteomes" id="UP001139179"/>
    </source>
</evidence>
<dbReference type="EC" id="6.3.4.-" evidence="3"/>
<proteinExistence type="inferred from homology"/>
<dbReference type="Gene3D" id="3.40.50.620">
    <property type="entry name" value="HUPs"/>
    <property type="match status" value="1"/>
</dbReference>
<feature type="binding site" evidence="3">
    <location>
        <position position="162"/>
    </location>
    <ligand>
        <name>ATP</name>
        <dbReference type="ChEBI" id="CHEBI:30616"/>
    </ligand>
</feature>
<comment type="subcellular location">
    <subcellularLocation>
        <location evidence="3">Cytoplasm</location>
    </subcellularLocation>
</comment>
<dbReference type="GO" id="GO:0005524">
    <property type="term" value="F:ATP binding"/>
    <property type="evidence" value="ECO:0007669"/>
    <property type="project" value="UniProtKB-KW"/>
</dbReference>
<comment type="caution">
    <text evidence="3">Lacks conserved residue(s) required for the propagation of feature annotation.</text>
</comment>
<dbReference type="Pfam" id="PF05636">
    <property type="entry name" value="HIGH_NTase1"/>
    <property type="match status" value="1"/>
</dbReference>
<comment type="caution">
    <text evidence="4">The sequence shown here is derived from an EMBL/GenBank/DDBJ whole genome shotgun (WGS) entry which is preliminary data.</text>
</comment>
<keyword evidence="3" id="KW-0694">RNA-binding</keyword>
<dbReference type="PANTHER" id="PTHR37825:SF1">
    <property type="entry name" value="TRNA(MET) CYTIDINE ACETATE LIGASE"/>
    <property type="match status" value="1"/>
</dbReference>